<dbReference type="EMBL" id="CP002631">
    <property type="protein sequence ID" value="AEB13529.1"/>
    <property type="molecule type" value="Genomic_DNA"/>
</dbReference>
<protein>
    <recommendedName>
        <fullName evidence="1">tRNA nuclease CdiA C-terminal domain-containing protein</fullName>
    </recommendedName>
</protein>
<dbReference type="GeneID" id="302997791"/>
<evidence type="ECO:0000259" key="1">
    <source>
        <dbReference type="Pfam" id="PF18451"/>
    </source>
</evidence>
<dbReference type="Gene3D" id="3.40.1350.120">
    <property type="match status" value="1"/>
</dbReference>
<dbReference type="AlphaFoldDB" id="F2NRI7"/>
<keyword evidence="3" id="KW-1185">Reference proteome</keyword>
<accession>F2NRI7</accession>
<dbReference type="HOGENOM" id="CLU_1401910_0_0_12"/>
<reference evidence="2 3" key="1">
    <citation type="journal article" date="2011" name="Stand. Genomic Sci.">
        <title>Complete genome sequence of Treponema succinifaciens type strain (6091).</title>
        <authorList>
            <person name="Han C."/>
            <person name="Gronow S."/>
            <person name="Teshima H."/>
            <person name="Lapidus A."/>
            <person name="Nolan M."/>
            <person name="Lucas S."/>
            <person name="Hammon N."/>
            <person name="Deshpande S."/>
            <person name="Cheng J.F."/>
            <person name="Zeytun A."/>
            <person name="Tapia R."/>
            <person name="Goodwin L."/>
            <person name="Pitluck S."/>
            <person name="Liolios K."/>
            <person name="Pagani I."/>
            <person name="Ivanova N."/>
            <person name="Mavromatis K."/>
            <person name="Mikhailova N."/>
            <person name="Huntemann M."/>
            <person name="Pati A."/>
            <person name="Chen A."/>
            <person name="Palaniappan K."/>
            <person name="Land M."/>
            <person name="Hauser L."/>
            <person name="Brambilla E.M."/>
            <person name="Rohde M."/>
            <person name="Goker M."/>
            <person name="Woyke T."/>
            <person name="Bristow J."/>
            <person name="Eisen J.A."/>
            <person name="Markowitz V."/>
            <person name="Hugenholtz P."/>
            <person name="Kyrpides N.C."/>
            <person name="Klenk H.P."/>
            <person name="Detter J.C."/>
        </authorList>
    </citation>
    <scope>NUCLEOTIDE SEQUENCE [LARGE SCALE GENOMIC DNA]</scope>
    <source>
        <strain evidence="3">ATCC 33096 / DSM 2489 / 6091</strain>
    </source>
</reference>
<sequence length="194" mass="22134">MNLIDISTNLAASLFPDETWEEQYKNVFVANSRKPKNSEQKAVFEKELLMARIASDNGHIVFLLPEIPIKKNPDALLDAEFTEFKSVSGGENAVSHRFRDALHQGQNVYLKIDSNITVKRIKQIIAGVLKEKENTGKVYCYITRLDTFYQWNMQDLKHNKAPKGALSLPQADKNQDSDIFNIADFEKKSSEELK</sequence>
<dbReference type="STRING" id="869209.Tresu_0588"/>
<feature type="domain" description="tRNA nuclease CdiA C-terminal" evidence="1">
    <location>
        <begin position="71"/>
        <end position="133"/>
    </location>
</feature>
<evidence type="ECO:0000313" key="3">
    <source>
        <dbReference type="Proteomes" id="UP000006852"/>
    </source>
</evidence>
<reference evidence="3" key="2">
    <citation type="submission" date="2011-04" db="EMBL/GenBank/DDBJ databases">
        <title>The complete genome of chromosome of Treponema succinifaciens DSM 2489.</title>
        <authorList>
            <person name="Lucas S."/>
            <person name="Copeland A."/>
            <person name="Lapidus A."/>
            <person name="Bruce D."/>
            <person name="Goodwin L."/>
            <person name="Pitluck S."/>
            <person name="Peters L."/>
            <person name="Kyrpides N."/>
            <person name="Mavromatis K."/>
            <person name="Ivanova N."/>
            <person name="Ovchinnikova G."/>
            <person name="Teshima H."/>
            <person name="Detter J.C."/>
            <person name="Tapia R."/>
            <person name="Han C."/>
            <person name="Land M."/>
            <person name="Hauser L."/>
            <person name="Markowitz V."/>
            <person name="Cheng J.-F."/>
            <person name="Hugenholtz P."/>
            <person name="Woyke T."/>
            <person name="Wu D."/>
            <person name="Gronow S."/>
            <person name="Wellnitz S."/>
            <person name="Brambilla E."/>
            <person name="Klenk H.-P."/>
            <person name="Eisen J.A."/>
        </authorList>
    </citation>
    <scope>NUCLEOTIDE SEQUENCE [LARGE SCALE GENOMIC DNA]</scope>
    <source>
        <strain evidence="3">ATCC 33096 / DSM 2489 / 6091</strain>
    </source>
</reference>
<gene>
    <name evidence="2" type="ordered locus">Tresu_0588</name>
</gene>
<dbReference type="InterPro" id="IPR040559">
    <property type="entry name" value="CdiA_C"/>
</dbReference>
<evidence type="ECO:0000313" key="2">
    <source>
        <dbReference type="EMBL" id="AEB13529.1"/>
    </source>
</evidence>
<dbReference type="RefSeq" id="WP_013700836.1">
    <property type="nucleotide sequence ID" value="NC_015385.1"/>
</dbReference>
<dbReference type="Pfam" id="PF18451">
    <property type="entry name" value="CdiA_C"/>
    <property type="match status" value="1"/>
</dbReference>
<dbReference type="KEGG" id="tsu:Tresu_0588"/>
<dbReference type="Proteomes" id="UP000006852">
    <property type="component" value="Chromosome"/>
</dbReference>
<organism evidence="2 3">
    <name type="scientific">Treponema succinifaciens (strain ATCC 33096 / DSM 2489 / 6091)</name>
    <dbReference type="NCBI Taxonomy" id="869209"/>
    <lineage>
        <taxon>Bacteria</taxon>
        <taxon>Pseudomonadati</taxon>
        <taxon>Spirochaetota</taxon>
        <taxon>Spirochaetia</taxon>
        <taxon>Spirochaetales</taxon>
        <taxon>Treponemataceae</taxon>
        <taxon>Treponema</taxon>
    </lineage>
</organism>
<name>F2NRI7_TRES6</name>
<proteinExistence type="predicted"/>